<accession>A0A2N9PCI6</accession>
<sequence length="165" mass="18865">MKYLKNIISLFVFLNSFYGFTQCETVKSLFENDLYASKELRDYASKADDTDKVFDAWHLLLEEKSLEKTNAKVLKEVEDNYQAIKNAGGYSKWKNVNGGKVDDLFASILNQGDFQGFRNLCKNNPKVTVELVDDSWHTFTSQTKSTYGIGSKRNLATIEFDGQKK</sequence>
<evidence type="ECO:0000313" key="1">
    <source>
        <dbReference type="EMBL" id="SPE78072.1"/>
    </source>
</evidence>
<dbReference type="EMBL" id="OLKH01000115">
    <property type="protein sequence ID" value="SPE78072.1"/>
    <property type="molecule type" value="Genomic_DNA"/>
</dbReference>
<dbReference type="AlphaFoldDB" id="A0A2N9PCI6"/>
<gene>
    <name evidence="1" type="ORF">FLACOL_02087</name>
</gene>
<dbReference type="Proteomes" id="UP000238180">
    <property type="component" value="Unassembled WGS sequence"/>
</dbReference>
<proteinExistence type="predicted"/>
<dbReference type="RefSeq" id="WP_105196632.1">
    <property type="nucleotide sequence ID" value="NZ_OLKH01000115.1"/>
</dbReference>
<protein>
    <submittedName>
        <fullName evidence="1">Uncharacterized protein</fullName>
    </submittedName>
</protein>
<reference evidence="1 2" key="1">
    <citation type="submission" date="2018-02" db="EMBL/GenBank/DDBJ databases">
        <authorList>
            <person name="Cohen D.B."/>
            <person name="Kent A.D."/>
        </authorList>
    </citation>
    <scope>NUCLEOTIDE SEQUENCE [LARGE SCALE GENOMIC DNA]</scope>
    <source>
        <strain evidence="1">CIP109753</strain>
    </source>
</reference>
<evidence type="ECO:0000313" key="2">
    <source>
        <dbReference type="Proteomes" id="UP000238180"/>
    </source>
</evidence>
<name>A0A2N9PCI6_9FLAO</name>
<organism evidence="1 2">
    <name type="scientific">Flavobacterium columnare</name>
    <dbReference type="NCBI Taxonomy" id="996"/>
    <lineage>
        <taxon>Bacteria</taxon>
        <taxon>Pseudomonadati</taxon>
        <taxon>Bacteroidota</taxon>
        <taxon>Flavobacteriia</taxon>
        <taxon>Flavobacteriales</taxon>
        <taxon>Flavobacteriaceae</taxon>
        <taxon>Flavobacterium</taxon>
    </lineage>
</organism>